<name>A0A9D4BEU0_DREPO</name>
<gene>
    <name evidence="2" type="ORF">DPMN_194304</name>
</gene>
<reference evidence="2" key="2">
    <citation type="submission" date="2020-11" db="EMBL/GenBank/DDBJ databases">
        <authorList>
            <person name="McCartney M.A."/>
            <person name="Auch B."/>
            <person name="Kono T."/>
            <person name="Mallez S."/>
            <person name="Becker A."/>
            <person name="Gohl D.M."/>
            <person name="Silverstein K.A.T."/>
            <person name="Koren S."/>
            <person name="Bechman K.B."/>
            <person name="Herman A."/>
            <person name="Abrahante J.E."/>
            <person name="Garbe J."/>
        </authorList>
    </citation>
    <scope>NUCLEOTIDE SEQUENCE</scope>
    <source>
        <strain evidence="2">Duluth1</strain>
        <tissue evidence="2">Whole animal</tissue>
    </source>
</reference>
<evidence type="ECO:0000313" key="3">
    <source>
        <dbReference type="Proteomes" id="UP000828390"/>
    </source>
</evidence>
<organism evidence="2 3">
    <name type="scientific">Dreissena polymorpha</name>
    <name type="common">Zebra mussel</name>
    <name type="synonym">Mytilus polymorpha</name>
    <dbReference type="NCBI Taxonomy" id="45954"/>
    <lineage>
        <taxon>Eukaryota</taxon>
        <taxon>Metazoa</taxon>
        <taxon>Spiralia</taxon>
        <taxon>Lophotrochozoa</taxon>
        <taxon>Mollusca</taxon>
        <taxon>Bivalvia</taxon>
        <taxon>Autobranchia</taxon>
        <taxon>Heteroconchia</taxon>
        <taxon>Euheterodonta</taxon>
        <taxon>Imparidentia</taxon>
        <taxon>Neoheterodontei</taxon>
        <taxon>Myida</taxon>
        <taxon>Dreissenoidea</taxon>
        <taxon>Dreissenidae</taxon>
        <taxon>Dreissena</taxon>
    </lineage>
</organism>
<evidence type="ECO:0000313" key="2">
    <source>
        <dbReference type="EMBL" id="KAH3692463.1"/>
    </source>
</evidence>
<keyword evidence="3" id="KW-1185">Reference proteome</keyword>
<sequence>MASPSTQANIAPKPVLSKTSSPPQSQSQVFYQGKAAHLSPSLRSSIKVRLPTSVPVSGLQSR</sequence>
<dbReference type="EMBL" id="JAIWYP010000022">
    <property type="protein sequence ID" value="KAH3692463.1"/>
    <property type="molecule type" value="Genomic_DNA"/>
</dbReference>
<accession>A0A9D4BEU0</accession>
<protein>
    <submittedName>
        <fullName evidence="2">Uncharacterized protein</fullName>
    </submittedName>
</protein>
<feature type="region of interest" description="Disordered" evidence="1">
    <location>
        <begin position="1"/>
        <end position="27"/>
    </location>
</feature>
<dbReference type="Proteomes" id="UP000828390">
    <property type="component" value="Unassembled WGS sequence"/>
</dbReference>
<proteinExistence type="predicted"/>
<comment type="caution">
    <text evidence="2">The sequence shown here is derived from an EMBL/GenBank/DDBJ whole genome shotgun (WGS) entry which is preliminary data.</text>
</comment>
<dbReference type="AlphaFoldDB" id="A0A9D4BEU0"/>
<reference evidence="2" key="1">
    <citation type="journal article" date="2019" name="bioRxiv">
        <title>The Genome of the Zebra Mussel, Dreissena polymorpha: A Resource for Invasive Species Research.</title>
        <authorList>
            <person name="McCartney M.A."/>
            <person name="Auch B."/>
            <person name="Kono T."/>
            <person name="Mallez S."/>
            <person name="Zhang Y."/>
            <person name="Obille A."/>
            <person name="Becker A."/>
            <person name="Abrahante J.E."/>
            <person name="Garbe J."/>
            <person name="Badalamenti J.P."/>
            <person name="Herman A."/>
            <person name="Mangelson H."/>
            <person name="Liachko I."/>
            <person name="Sullivan S."/>
            <person name="Sone E.D."/>
            <person name="Koren S."/>
            <person name="Silverstein K.A.T."/>
            <person name="Beckman K.B."/>
            <person name="Gohl D.M."/>
        </authorList>
    </citation>
    <scope>NUCLEOTIDE SEQUENCE</scope>
    <source>
        <strain evidence="2">Duluth1</strain>
        <tissue evidence="2">Whole animal</tissue>
    </source>
</reference>
<evidence type="ECO:0000256" key="1">
    <source>
        <dbReference type="SAM" id="MobiDB-lite"/>
    </source>
</evidence>